<dbReference type="Pfam" id="PF00069">
    <property type="entry name" value="Pkinase"/>
    <property type="match status" value="1"/>
</dbReference>
<keyword evidence="7" id="KW-1185">Reference proteome</keyword>
<dbReference type="InterPro" id="IPR001245">
    <property type="entry name" value="Ser-Thr/Tyr_kinase_cat_dom"/>
</dbReference>
<evidence type="ECO:0000313" key="7">
    <source>
        <dbReference type="Proteomes" id="UP001470230"/>
    </source>
</evidence>
<protein>
    <recommendedName>
        <fullName evidence="5">Protein kinase domain-containing protein</fullName>
    </recommendedName>
</protein>
<accession>A0ABR2H3P9</accession>
<organism evidence="6 7">
    <name type="scientific">Tritrichomonas musculus</name>
    <dbReference type="NCBI Taxonomy" id="1915356"/>
    <lineage>
        <taxon>Eukaryota</taxon>
        <taxon>Metamonada</taxon>
        <taxon>Parabasalia</taxon>
        <taxon>Tritrichomonadida</taxon>
        <taxon>Tritrichomonadidae</taxon>
        <taxon>Tritrichomonas</taxon>
    </lineage>
</organism>
<dbReference type="InterPro" id="IPR000719">
    <property type="entry name" value="Prot_kinase_dom"/>
</dbReference>
<evidence type="ECO:0000256" key="3">
    <source>
        <dbReference type="ARBA" id="ARBA00022840"/>
    </source>
</evidence>
<dbReference type="PROSITE" id="PS00107">
    <property type="entry name" value="PROTEIN_KINASE_ATP"/>
    <property type="match status" value="1"/>
</dbReference>
<keyword evidence="2 4" id="KW-0547">Nucleotide-binding</keyword>
<feature type="binding site" evidence="4">
    <location>
        <position position="390"/>
    </location>
    <ligand>
        <name>ATP</name>
        <dbReference type="ChEBI" id="CHEBI:30616"/>
    </ligand>
</feature>
<dbReference type="EMBL" id="JAPFFF010000045">
    <property type="protein sequence ID" value="KAK8840526.1"/>
    <property type="molecule type" value="Genomic_DNA"/>
</dbReference>
<dbReference type="PROSITE" id="PS00108">
    <property type="entry name" value="PROTEIN_KINASE_ST"/>
    <property type="match status" value="1"/>
</dbReference>
<dbReference type="InterPro" id="IPR011009">
    <property type="entry name" value="Kinase-like_dom_sf"/>
</dbReference>
<evidence type="ECO:0000259" key="5">
    <source>
        <dbReference type="PROSITE" id="PS50011"/>
    </source>
</evidence>
<keyword evidence="3 4" id="KW-0067">ATP-binding</keyword>
<dbReference type="PROSITE" id="PS50011">
    <property type="entry name" value="PROTEIN_KINASE_DOM"/>
    <property type="match status" value="2"/>
</dbReference>
<dbReference type="SMART" id="SM00220">
    <property type="entry name" value="S_TKc"/>
    <property type="match status" value="2"/>
</dbReference>
<dbReference type="Gene3D" id="1.10.510.10">
    <property type="entry name" value="Transferase(Phosphotransferase) domain 1"/>
    <property type="match status" value="2"/>
</dbReference>
<keyword evidence="1" id="KW-0723">Serine/threonine-protein kinase</keyword>
<evidence type="ECO:0000256" key="2">
    <source>
        <dbReference type="ARBA" id="ARBA00022741"/>
    </source>
</evidence>
<evidence type="ECO:0000313" key="6">
    <source>
        <dbReference type="EMBL" id="KAK8840526.1"/>
    </source>
</evidence>
<dbReference type="Pfam" id="PF07714">
    <property type="entry name" value="PK_Tyr_Ser-Thr"/>
    <property type="match status" value="1"/>
</dbReference>
<evidence type="ECO:0000256" key="4">
    <source>
        <dbReference type="PROSITE-ProRule" id="PRU10141"/>
    </source>
</evidence>
<proteinExistence type="predicted"/>
<dbReference type="InterPro" id="IPR051681">
    <property type="entry name" value="Ser/Thr_Kinases-Pseudokinases"/>
</dbReference>
<keyword evidence="1" id="KW-0418">Kinase</keyword>
<keyword evidence="1" id="KW-0808">Transferase</keyword>
<evidence type="ECO:0000256" key="1">
    <source>
        <dbReference type="ARBA" id="ARBA00022527"/>
    </source>
</evidence>
<comment type="caution">
    <text evidence="6">The sequence shown here is derived from an EMBL/GenBank/DDBJ whole genome shotgun (WGS) entry which is preliminary data.</text>
</comment>
<reference evidence="6 7" key="1">
    <citation type="submission" date="2024-04" db="EMBL/GenBank/DDBJ databases">
        <title>Tritrichomonas musculus Genome.</title>
        <authorList>
            <person name="Alves-Ferreira E."/>
            <person name="Grigg M."/>
            <person name="Lorenzi H."/>
            <person name="Galac M."/>
        </authorList>
    </citation>
    <scope>NUCLEOTIDE SEQUENCE [LARGE SCALE GENOMIC DNA]</scope>
    <source>
        <strain evidence="6 7">EAF2021</strain>
    </source>
</reference>
<dbReference type="PRINTS" id="PR00109">
    <property type="entry name" value="TYRKINASE"/>
</dbReference>
<dbReference type="Proteomes" id="UP001470230">
    <property type="component" value="Unassembled WGS sequence"/>
</dbReference>
<dbReference type="InterPro" id="IPR017441">
    <property type="entry name" value="Protein_kinase_ATP_BS"/>
</dbReference>
<gene>
    <name evidence="6" type="ORF">M9Y10_030734</name>
</gene>
<feature type="domain" description="Protein kinase" evidence="5">
    <location>
        <begin position="692"/>
        <end position="949"/>
    </location>
</feature>
<sequence>MISKRLTQPKKYAIRYVNSTPKIARVDGCKKISSLFELFLKDEDSHNNSDYLIYINEKLLKNRNKTVKDVCLKNHTNEIIFLNKSPINIRIFNPNNIKGENITIDPTQKANFLSILKIPPENDNLQIFNSNGQLEDITNKNYIFKFIDKEDYHIISFPTNIKNNLDKLQSPKTEKTKQIILEIRKFLHFKASDLDQLLCIIYIIDNDINIKRKVLESLLRNPFVPIKYSSNQFLQNIDSPISENDFYLTFLISLHALKKSSKQNLIEIFSELFDKNDKSKSPFKIFDLDKVLISNDVKRGSIVYHRKKNLYLNYLSQSRSCQKKFIYYDHYKKQPYQMGYPQYEKMLSIEDMFFEFPDITNIKIKKIGKGGYGKVYVFTISENKKYAVKKFEDMSKFGQHEQVTFMRESLILHKLNNPLIVGFIGINFQSFKNPKKLQPTIITEYVKNGNLHDLIHPKKKSQPKLLNDTLKYKIILGIACAMKYLHDEGISHRDLKPQNILLDDDYNIKICDFGQSRCFPDHFYNSFNIEKSCELGTLWYVAPEMIDLYIDSYDPKYIDIYSFAIVVYEIITEKQPYEELESIRKNYNLFRRKIIDGYRPKITQDISPKMRILLTKCWHANPKKRPSFGDIVELLWNDYSYIKGEIDLNEVERYKEIIKNPPESSSHFMMNKRIFVHESETDEIFVDQTEYEDIDGIIDQNEFSKILLVQDKDEKKFVMQIFKNENFRKRQQMILIRESLILHKLVHPSITKFIGINFQSKYENYQIEPKMITEYVPNGSLKDKLDKDELNLTKKVIILICIAHALKYMHEKGIIYGQLSPENILLDSNLYPKLKFNEFFSEYDSKESIPVEYQSPEYFLCDKSNYSCAIDSFSYGSLCYEVLAGKFKKQKDGKKKIHSLIYGYQMKLPDSLSDEMKELISLCWSENPSDRIQFKEIYRSLTKNYLSFFGDEVDSNEIKKCIKMLKSI</sequence>
<dbReference type="InterPro" id="IPR008271">
    <property type="entry name" value="Ser/Thr_kinase_AS"/>
</dbReference>
<dbReference type="PANTHER" id="PTHR44329:SF298">
    <property type="entry name" value="MIXED LINEAGE KINASE DOMAIN-LIKE PROTEIN"/>
    <property type="match status" value="1"/>
</dbReference>
<dbReference type="PANTHER" id="PTHR44329">
    <property type="entry name" value="SERINE/THREONINE-PROTEIN KINASE TNNI3K-RELATED"/>
    <property type="match status" value="1"/>
</dbReference>
<feature type="domain" description="Protein kinase" evidence="5">
    <location>
        <begin position="361"/>
        <end position="642"/>
    </location>
</feature>
<name>A0ABR2H3P9_9EUKA</name>
<dbReference type="SUPFAM" id="SSF56112">
    <property type="entry name" value="Protein kinase-like (PK-like)"/>
    <property type="match status" value="2"/>
</dbReference>